<feature type="transmembrane region" description="Helical" evidence="1">
    <location>
        <begin position="7"/>
        <end position="28"/>
    </location>
</feature>
<dbReference type="RefSeq" id="WP_013143765.1">
    <property type="nucleotide sequence ID" value="NC_014205.1"/>
</dbReference>
<keyword evidence="1" id="KW-0472">Membrane</keyword>
<dbReference type="OrthoDB" id="375440at2157"/>
<evidence type="ECO:0000313" key="2">
    <source>
        <dbReference type="EMBL" id="ADI32567.1"/>
    </source>
</evidence>
<keyword evidence="3" id="KW-1185">Reference proteome</keyword>
<keyword evidence="1" id="KW-0812">Transmembrane</keyword>
<protein>
    <submittedName>
        <fullName evidence="2">Uncharacterized protein</fullName>
    </submittedName>
</protein>
<reference evidence="2 3" key="2">
    <citation type="journal article" date="2011" name="Stand. Genomic Sci.">
        <title>Complete genome sequence of Staphylothermus hellenicus P8.</title>
        <authorList>
            <person name="Anderson I."/>
            <person name="Wirth R."/>
            <person name="Lucas S."/>
            <person name="Copeland A."/>
            <person name="Lapidus A."/>
            <person name="Cheng J.F."/>
            <person name="Goodwin L."/>
            <person name="Pitluck S."/>
            <person name="Davenport K."/>
            <person name="Detter J.C."/>
            <person name="Han C."/>
            <person name="Tapia R."/>
            <person name="Land M."/>
            <person name="Hauser L."/>
            <person name="Pati A."/>
            <person name="Mikhailova N."/>
            <person name="Woyke T."/>
            <person name="Klenk H.P."/>
            <person name="Kyrpides N."/>
            <person name="Ivanova N."/>
        </authorList>
    </citation>
    <scope>NUCLEOTIDE SEQUENCE [LARGE SCALE GENOMIC DNA]</scope>
    <source>
        <strain evidence="3">DSM 12710 / JCM 10830 / BK20S6-10-b1 / P8</strain>
    </source>
</reference>
<dbReference type="eggNOG" id="arCOG03872">
    <property type="taxonomic scope" value="Archaea"/>
</dbReference>
<proteinExistence type="predicted"/>
<sequence>MKAISPLIGAALLLIITVAGGLVVYNYVMNTLQAPQQFSSLTVLSAKMYVDNGQTILNVKATNIGTTSAKITGVRIMPDNLSVSANITIDPGVTKSINLLINKPLDPSINHYVIVEYNDGETEPVMINVIK</sequence>
<name>D7D9X1_STAHD</name>
<keyword evidence="1" id="KW-1133">Transmembrane helix</keyword>
<dbReference type="Proteomes" id="UP000002573">
    <property type="component" value="Chromosome"/>
</dbReference>
<dbReference type="KEGG" id="shc:Shell_1479"/>
<organism evidence="2 3">
    <name type="scientific">Staphylothermus hellenicus (strain DSM 12710 / JCM 10830 / BK20S6-10-b1 / P8)</name>
    <dbReference type="NCBI Taxonomy" id="591019"/>
    <lineage>
        <taxon>Archaea</taxon>
        <taxon>Thermoproteota</taxon>
        <taxon>Thermoprotei</taxon>
        <taxon>Desulfurococcales</taxon>
        <taxon>Desulfurococcaceae</taxon>
        <taxon>Staphylothermus</taxon>
    </lineage>
</organism>
<dbReference type="AlphaFoldDB" id="D7D9X1"/>
<dbReference type="HOGENOM" id="CLU_1821107_0_0_2"/>
<evidence type="ECO:0000313" key="3">
    <source>
        <dbReference type="Proteomes" id="UP000002573"/>
    </source>
</evidence>
<gene>
    <name evidence="2" type="ordered locus">Shell_1479</name>
</gene>
<evidence type="ECO:0000256" key="1">
    <source>
        <dbReference type="SAM" id="Phobius"/>
    </source>
</evidence>
<accession>D7D9X1</accession>
<dbReference type="EMBL" id="CP002051">
    <property type="protein sequence ID" value="ADI32567.1"/>
    <property type="molecule type" value="Genomic_DNA"/>
</dbReference>
<dbReference type="STRING" id="591019.Shell_1479"/>
<dbReference type="GeneID" id="9234770"/>
<reference evidence="3" key="1">
    <citation type="submission" date="2010-05" db="EMBL/GenBank/DDBJ databases">
        <title>Complete sequence of Staphylothermus hellenicus DSM 12710.</title>
        <authorList>
            <consortium name="US DOE Joint Genome Institute"/>
            <person name="Lucas S."/>
            <person name="Copeland A."/>
            <person name="Lapidus A."/>
            <person name="Cheng J.-F."/>
            <person name="Bruce D."/>
            <person name="Goodwin L."/>
            <person name="Pitluck S."/>
            <person name="Davenport K."/>
            <person name="Detter J.C."/>
            <person name="Han C."/>
            <person name="Tapia R."/>
            <person name="Larimer F."/>
            <person name="Land M."/>
            <person name="Hauser L."/>
            <person name="Kyrpides N."/>
            <person name="Mikhailova N."/>
            <person name="Anderson I.J."/>
            <person name="Woyke T."/>
        </authorList>
    </citation>
    <scope>NUCLEOTIDE SEQUENCE [LARGE SCALE GENOMIC DNA]</scope>
    <source>
        <strain evidence="3">DSM 12710 / JCM 10830 / BK20S6-10-b1 / P8</strain>
    </source>
</reference>